<evidence type="ECO:0000256" key="9">
    <source>
        <dbReference type="ARBA" id="ARBA00093680"/>
    </source>
</evidence>
<keyword evidence="14" id="KW-1185">Reference proteome</keyword>
<evidence type="ECO:0000256" key="8">
    <source>
        <dbReference type="ARBA" id="ARBA00093635"/>
    </source>
</evidence>
<keyword evidence="2" id="KW-0808">Transferase</keyword>
<dbReference type="InterPro" id="IPR002893">
    <property type="entry name" value="Znf_MYND"/>
</dbReference>
<keyword evidence="5 10" id="KW-0863">Zinc-finger</keyword>
<dbReference type="PROSITE" id="PS50280">
    <property type="entry name" value="SET"/>
    <property type="match status" value="1"/>
</dbReference>
<dbReference type="PANTHER" id="PTHR46165">
    <property type="entry name" value="SET AND MYND DOMAIN-CONTAINING PROTEIN 4"/>
    <property type="match status" value="1"/>
</dbReference>
<evidence type="ECO:0000256" key="6">
    <source>
        <dbReference type="ARBA" id="ARBA00022833"/>
    </source>
</evidence>
<dbReference type="GO" id="GO:0005737">
    <property type="term" value="C:cytoplasm"/>
    <property type="evidence" value="ECO:0007669"/>
    <property type="project" value="TreeGrafter"/>
</dbReference>
<evidence type="ECO:0000259" key="11">
    <source>
        <dbReference type="PROSITE" id="PS50280"/>
    </source>
</evidence>
<dbReference type="SUPFAM" id="SSF48452">
    <property type="entry name" value="TPR-like"/>
    <property type="match status" value="1"/>
</dbReference>
<evidence type="ECO:0000256" key="10">
    <source>
        <dbReference type="PROSITE-ProRule" id="PRU00134"/>
    </source>
</evidence>
<dbReference type="GO" id="GO:0042826">
    <property type="term" value="F:histone deacetylase binding"/>
    <property type="evidence" value="ECO:0007669"/>
    <property type="project" value="TreeGrafter"/>
</dbReference>
<dbReference type="Pfam" id="PF00856">
    <property type="entry name" value="SET"/>
    <property type="match status" value="1"/>
</dbReference>
<dbReference type="AlphaFoldDB" id="A0AAN7NZX2"/>
<dbReference type="GO" id="GO:0008270">
    <property type="term" value="F:zinc ion binding"/>
    <property type="evidence" value="ECO:0007669"/>
    <property type="project" value="UniProtKB-KW"/>
</dbReference>
<evidence type="ECO:0000256" key="2">
    <source>
        <dbReference type="ARBA" id="ARBA00022679"/>
    </source>
</evidence>
<dbReference type="GO" id="GO:0005634">
    <property type="term" value="C:nucleus"/>
    <property type="evidence" value="ECO:0007669"/>
    <property type="project" value="TreeGrafter"/>
</dbReference>
<comment type="function">
    <text evidence="7">Protein-lysine N-methyltransferase. Monomethylates PRMT5, modulating its transcriptional activity. May also act as a histone methyltransferase. Plays a critical role in cardiac development. Acts as a key epigenetic regulator of gene expression during cardiac development via its dual activities as a methyltransferase and negative regulator of HDAC1.</text>
</comment>
<dbReference type="SUPFAM" id="SSF82199">
    <property type="entry name" value="SET domain"/>
    <property type="match status" value="1"/>
</dbReference>
<dbReference type="GO" id="GO:0008170">
    <property type="term" value="F:N-methyltransferase activity"/>
    <property type="evidence" value="ECO:0007669"/>
    <property type="project" value="UniProtKB-ARBA"/>
</dbReference>
<evidence type="ECO:0000313" key="14">
    <source>
        <dbReference type="Proteomes" id="UP001353858"/>
    </source>
</evidence>
<evidence type="ECO:0000256" key="7">
    <source>
        <dbReference type="ARBA" id="ARBA00093423"/>
    </source>
</evidence>
<dbReference type="GO" id="GO:0032259">
    <property type="term" value="P:methylation"/>
    <property type="evidence" value="ECO:0007669"/>
    <property type="project" value="UniProtKB-KW"/>
</dbReference>
<evidence type="ECO:0000259" key="12">
    <source>
        <dbReference type="PROSITE" id="PS50865"/>
    </source>
</evidence>
<feature type="domain" description="SET" evidence="11">
    <location>
        <begin position="187"/>
        <end position="442"/>
    </location>
</feature>
<dbReference type="EMBL" id="JARPUR010000006">
    <property type="protein sequence ID" value="KAK4873924.1"/>
    <property type="molecule type" value="Genomic_DNA"/>
</dbReference>
<dbReference type="Gene3D" id="2.170.270.10">
    <property type="entry name" value="SET domain"/>
    <property type="match status" value="1"/>
</dbReference>
<gene>
    <name evidence="13" type="ORF">RN001_013284</name>
</gene>
<keyword evidence="6" id="KW-0862">Zinc</keyword>
<dbReference type="Pfam" id="PF01753">
    <property type="entry name" value="zf-MYND"/>
    <property type="match status" value="1"/>
</dbReference>
<dbReference type="Gene3D" id="1.25.40.10">
    <property type="entry name" value="Tetratricopeptide repeat domain"/>
    <property type="match status" value="1"/>
</dbReference>
<reference evidence="14" key="1">
    <citation type="submission" date="2023-01" db="EMBL/GenBank/DDBJ databases">
        <title>Key to firefly adult light organ development and bioluminescence: homeobox transcription factors regulate luciferase expression and transportation to peroxisome.</title>
        <authorList>
            <person name="Fu X."/>
        </authorList>
    </citation>
    <scope>NUCLEOTIDE SEQUENCE [LARGE SCALE GENOMIC DNA]</scope>
</reference>
<organism evidence="13 14">
    <name type="scientific">Aquatica leii</name>
    <dbReference type="NCBI Taxonomy" id="1421715"/>
    <lineage>
        <taxon>Eukaryota</taxon>
        <taxon>Metazoa</taxon>
        <taxon>Ecdysozoa</taxon>
        <taxon>Arthropoda</taxon>
        <taxon>Hexapoda</taxon>
        <taxon>Insecta</taxon>
        <taxon>Pterygota</taxon>
        <taxon>Neoptera</taxon>
        <taxon>Endopterygota</taxon>
        <taxon>Coleoptera</taxon>
        <taxon>Polyphaga</taxon>
        <taxon>Elateriformia</taxon>
        <taxon>Elateroidea</taxon>
        <taxon>Lampyridae</taxon>
        <taxon>Luciolinae</taxon>
        <taxon>Aquatica</taxon>
    </lineage>
</organism>
<evidence type="ECO:0000256" key="1">
    <source>
        <dbReference type="ARBA" id="ARBA00022603"/>
    </source>
</evidence>
<dbReference type="InterPro" id="IPR001214">
    <property type="entry name" value="SET_dom"/>
</dbReference>
<accession>A0AAN7NZX2</accession>
<dbReference type="InterPro" id="IPR011990">
    <property type="entry name" value="TPR-like_helical_dom_sf"/>
</dbReference>
<dbReference type="InterPro" id="IPR052097">
    <property type="entry name" value="SET-MYND_domain_protein"/>
</dbReference>
<dbReference type="InterPro" id="IPR044421">
    <property type="entry name" value="SMYD4_SET"/>
</dbReference>
<dbReference type="PROSITE" id="PS50865">
    <property type="entry name" value="ZF_MYND_2"/>
    <property type="match status" value="1"/>
</dbReference>
<keyword evidence="1" id="KW-0489">Methyltransferase</keyword>
<dbReference type="Gene3D" id="1.10.220.160">
    <property type="match status" value="1"/>
</dbReference>
<dbReference type="SMART" id="SM00317">
    <property type="entry name" value="SET"/>
    <property type="match status" value="1"/>
</dbReference>
<dbReference type="GO" id="GO:0008757">
    <property type="term" value="F:S-adenosylmethionine-dependent methyltransferase activity"/>
    <property type="evidence" value="ECO:0007669"/>
    <property type="project" value="UniProtKB-ARBA"/>
</dbReference>
<keyword evidence="4" id="KW-0479">Metal-binding</keyword>
<feature type="domain" description="MYND-type" evidence="12">
    <location>
        <begin position="232"/>
        <end position="271"/>
    </location>
</feature>
<evidence type="ECO:0000256" key="3">
    <source>
        <dbReference type="ARBA" id="ARBA00022691"/>
    </source>
</evidence>
<sequence length="549" mass="62980">MCDQYISQKTVRDIYVALCSALAAGSGNVRAISEKFSELETNSSRVDFVYELLEKYGAFPKLNVINKNAKVATDLREKGNDFFKMTKDGFAIMKYTESLANAPLDSQEYALAFANRSAALFRLKLYKQCLKDIEKALSGDYPKHLHDKLTTRREKAVQMQTQQVKMMYHEDAPVLGSTNEFIECAANCVEIRSADDHGRHIVARRDIKIGDVIAVEEPFTTVLLKDKYLSHCYNCLRPCFNLIPCDNCVLIMFCKEGCKRLAWDTYHKYECSILPTLLDLDLNKLTLAALKISILVDLTQGNDKGSTYKSRNYSEIHDLITNTRLRSTSDLFERAVTAAIIFELVRKHTKLFVDGAKKQETFKELLLLHLQTGPSNFHEISEMAKNGSFYELDEIGVGAYSFLSLLNHSCCPNVVRHCYDRTIVLRALRPIVKGEQLFDNYGYHHAVMKKEQRREHLHKQYFFECRCEACVENWPLYIELPKRHFDIKVSEEEIESLRNGSTRLAKDIAMNLQNLAEGLEKLRPCKELADVQEILKQCYALCGNKRITF</sequence>
<dbReference type="InterPro" id="IPR046341">
    <property type="entry name" value="SET_dom_sf"/>
</dbReference>
<keyword evidence="3" id="KW-0949">S-adenosyl-L-methionine</keyword>
<dbReference type="Gene3D" id="6.10.140.2220">
    <property type="match status" value="1"/>
</dbReference>
<comment type="caution">
    <text evidence="13">The sequence shown here is derived from an EMBL/GenBank/DDBJ whole genome shotgun (WGS) entry which is preliminary data.</text>
</comment>
<evidence type="ECO:0000313" key="13">
    <source>
        <dbReference type="EMBL" id="KAK4873924.1"/>
    </source>
</evidence>
<dbReference type="SUPFAM" id="SSF144232">
    <property type="entry name" value="HIT/MYND zinc finger-like"/>
    <property type="match status" value="1"/>
</dbReference>
<name>A0AAN7NZX2_9COLE</name>
<dbReference type="CDD" id="cd10536">
    <property type="entry name" value="SET_SMYD4"/>
    <property type="match status" value="1"/>
</dbReference>
<dbReference type="Proteomes" id="UP001353858">
    <property type="component" value="Unassembled WGS sequence"/>
</dbReference>
<evidence type="ECO:0000256" key="4">
    <source>
        <dbReference type="ARBA" id="ARBA00022723"/>
    </source>
</evidence>
<protein>
    <recommendedName>
        <fullName evidence="8">Protein-lysine N-methyltransferase SMYD4</fullName>
    </recommendedName>
    <alternativeName>
        <fullName evidence="9">SET and MYND domain-containing protein 4</fullName>
    </alternativeName>
</protein>
<evidence type="ECO:0000256" key="5">
    <source>
        <dbReference type="ARBA" id="ARBA00022771"/>
    </source>
</evidence>
<dbReference type="GO" id="GO:0008276">
    <property type="term" value="F:protein methyltransferase activity"/>
    <property type="evidence" value="ECO:0007669"/>
    <property type="project" value="UniProtKB-ARBA"/>
</dbReference>
<proteinExistence type="predicted"/>
<dbReference type="PANTHER" id="PTHR46165:SF6">
    <property type="entry name" value="SET AND MYND DOMAIN-CONTAINING PROTEIN 4-LIKE PROTEIN"/>
    <property type="match status" value="1"/>
</dbReference>